<dbReference type="RefSeq" id="WP_286277994.1">
    <property type="nucleotide sequence ID" value="NZ_AP027731.1"/>
</dbReference>
<evidence type="ECO:0000256" key="2">
    <source>
        <dbReference type="ARBA" id="ARBA00022448"/>
    </source>
</evidence>
<dbReference type="Gene3D" id="3.20.20.150">
    <property type="entry name" value="Divalent-metal-dependent TIM barrel enzymes"/>
    <property type="match status" value="1"/>
</dbReference>
<dbReference type="PROSITE" id="PS01037">
    <property type="entry name" value="SBP_BACTERIAL_1"/>
    <property type="match status" value="1"/>
</dbReference>
<dbReference type="PANTHER" id="PTHR30061">
    <property type="entry name" value="MALTOSE-BINDING PERIPLASMIC PROTEIN"/>
    <property type="match status" value="1"/>
</dbReference>
<evidence type="ECO:0000256" key="4">
    <source>
        <dbReference type="ARBA" id="ARBA00023277"/>
    </source>
</evidence>
<evidence type="ECO:0000259" key="6">
    <source>
        <dbReference type="Pfam" id="PF01261"/>
    </source>
</evidence>
<feature type="region of interest" description="Disordered" evidence="5">
    <location>
        <begin position="235"/>
        <end position="261"/>
    </location>
</feature>
<dbReference type="SUPFAM" id="SSF51658">
    <property type="entry name" value="Xylose isomerase-like"/>
    <property type="match status" value="1"/>
</dbReference>
<gene>
    <name evidence="7" type="ORF">GCM10025866_04460</name>
</gene>
<accession>A0ABN6XL96</accession>
<dbReference type="InterPro" id="IPR036237">
    <property type="entry name" value="Xyl_isomerase-like_sf"/>
</dbReference>
<organism evidence="7 8">
    <name type="scientific">Naasia aerilata</name>
    <dbReference type="NCBI Taxonomy" id="1162966"/>
    <lineage>
        <taxon>Bacteria</taxon>
        <taxon>Bacillati</taxon>
        <taxon>Actinomycetota</taxon>
        <taxon>Actinomycetes</taxon>
        <taxon>Micrococcales</taxon>
        <taxon>Microbacteriaceae</taxon>
        <taxon>Naasia</taxon>
    </lineage>
</organism>
<dbReference type="EMBL" id="AP027731">
    <property type="protein sequence ID" value="BDZ44537.1"/>
    <property type="molecule type" value="Genomic_DNA"/>
</dbReference>
<evidence type="ECO:0000256" key="5">
    <source>
        <dbReference type="SAM" id="MobiDB-lite"/>
    </source>
</evidence>
<keyword evidence="8" id="KW-1185">Reference proteome</keyword>
<dbReference type="InterPro" id="IPR006061">
    <property type="entry name" value="SBP_1_CS"/>
</dbReference>
<evidence type="ECO:0000313" key="8">
    <source>
        <dbReference type="Proteomes" id="UP001321498"/>
    </source>
</evidence>
<dbReference type="SUPFAM" id="SSF53850">
    <property type="entry name" value="Periplasmic binding protein-like II"/>
    <property type="match status" value="1"/>
</dbReference>
<protein>
    <recommendedName>
        <fullName evidence="6">Xylose isomerase-like TIM barrel domain-containing protein</fullName>
    </recommendedName>
</protein>
<dbReference type="Gene3D" id="3.40.190.10">
    <property type="entry name" value="Periplasmic binding protein-like II"/>
    <property type="match status" value="2"/>
</dbReference>
<dbReference type="InterPro" id="IPR013022">
    <property type="entry name" value="Xyl_isomerase-like_TIM-brl"/>
</dbReference>
<proteinExistence type="inferred from homology"/>
<name>A0ABN6XL96_9MICO</name>
<keyword evidence="4" id="KW-0119">Carbohydrate metabolism</keyword>
<dbReference type="Proteomes" id="UP001321498">
    <property type="component" value="Chromosome"/>
</dbReference>
<keyword evidence="2" id="KW-0813">Transport</keyword>
<keyword evidence="3" id="KW-0732">Signal</keyword>
<reference evidence="8" key="1">
    <citation type="journal article" date="2019" name="Int. J. Syst. Evol. Microbiol.">
        <title>The Global Catalogue of Microorganisms (GCM) 10K type strain sequencing project: providing services to taxonomists for standard genome sequencing and annotation.</title>
        <authorList>
            <consortium name="The Broad Institute Genomics Platform"/>
            <consortium name="The Broad Institute Genome Sequencing Center for Infectious Disease"/>
            <person name="Wu L."/>
            <person name="Ma J."/>
        </authorList>
    </citation>
    <scope>NUCLEOTIDE SEQUENCE [LARGE SCALE GENOMIC DNA]</scope>
    <source>
        <strain evidence="8">NBRC 108725</strain>
    </source>
</reference>
<dbReference type="Pfam" id="PF01261">
    <property type="entry name" value="AP_endonuc_2"/>
    <property type="match status" value="1"/>
</dbReference>
<dbReference type="CDD" id="cd13585">
    <property type="entry name" value="PBP2_TMBP_like"/>
    <property type="match status" value="1"/>
</dbReference>
<dbReference type="PANTHER" id="PTHR30061:SF50">
    <property type="entry name" value="MALTOSE_MALTODEXTRIN-BINDING PERIPLASMIC PROTEIN"/>
    <property type="match status" value="1"/>
</dbReference>
<dbReference type="Pfam" id="PF13416">
    <property type="entry name" value="SBP_bac_8"/>
    <property type="match status" value="1"/>
</dbReference>
<comment type="similarity">
    <text evidence="1">Belongs to the bacterial solute-binding protein 1 family.</text>
</comment>
<sequence>MKIAFSKPTRDEEELATLLTGYRAEGYEGLQLKMGQFLPFVDDAEGFRSRWGDDPGTVSGLIFFDDLSDGGKERLQATIDFAGAVGAERVIFCHNRDREGVTPEVLRGFAGTLADYAQRAGDRGVRFSLHHHYGQPVMLPDDVEEFFGAADGRIGLTVDTAHLAKSGIEDIPGFLSRFADIVDNIHLKDYAGGEWRLLGEGELDLTGILGQLRSQGFQDWLCVDEESAAPCRSACASRAPGSTRTSEPSAPPLINDEGEPMSLRSGRTRARVLALGAAAAVAAVLTACSPGGAGGGAASEAPKDGKVTLTWWDYYAPGATEDALLGLLDKYQKENPNVTVERQFIAYEDLKKNLLQSAGAAALPDIVVINGPDHAQFAELGIAADLTDKLKEWGELDKYPKGVIQSSSLNGKNYGVPITANCLALFYNKALLADAGLKPPTTWDELESTAKALTTPDHYGFAYSAINNQQAVFQWLPTLWQAGGDLTKLDSPQAATALEYWSGLMQDGSVSREALNWDQAAVASEFAQGRAAMMINGPWQLPFLAKEAPNLDYGVALLPAGKEKASALGGENYMIVDGPHTDAAWDLVKWMQKPENVEALAAGSGSLPTRTDVDPFTDDANIAVFADELKVARPRAYGANYAEIADQVVAAIQSVLTGSSDAKSALGTAATAVKPLLPKG</sequence>
<evidence type="ECO:0000313" key="7">
    <source>
        <dbReference type="EMBL" id="BDZ44537.1"/>
    </source>
</evidence>
<dbReference type="InterPro" id="IPR006059">
    <property type="entry name" value="SBP"/>
</dbReference>
<evidence type="ECO:0000256" key="1">
    <source>
        <dbReference type="ARBA" id="ARBA00008520"/>
    </source>
</evidence>
<evidence type="ECO:0000256" key="3">
    <source>
        <dbReference type="ARBA" id="ARBA00022729"/>
    </source>
</evidence>
<feature type="domain" description="Xylose isomerase-like TIM barrel" evidence="6">
    <location>
        <begin position="72"/>
        <end position="226"/>
    </location>
</feature>